<dbReference type="PANTHER" id="PTHR47707">
    <property type="entry name" value="8-OXO-DGTP DIPHOSPHATASE"/>
    <property type="match status" value="1"/>
</dbReference>
<evidence type="ECO:0000313" key="15">
    <source>
        <dbReference type="Proteomes" id="UP001595975"/>
    </source>
</evidence>
<keyword evidence="8" id="KW-0460">Magnesium</keyword>
<dbReference type="RefSeq" id="WP_380227089.1">
    <property type="nucleotide sequence ID" value="NZ_JBHSOF010000027.1"/>
</dbReference>
<keyword evidence="5" id="KW-0479">Metal-binding</keyword>
<dbReference type="InterPro" id="IPR020084">
    <property type="entry name" value="NUDIX_hydrolase_CS"/>
</dbReference>
<evidence type="ECO:0000256" key="11">
    <source>
        <dbReference type="ARBA" id="ARBA00038905"/>
    </source>
</evidence>
<comment type="cofactor">
    <cofactor evidence="1">
        <name>Mg(2+)</name>
        <dbReference type="ChEBI" id="CHEBI:18420"/>
    </cofactor>
</comment>
<evidence type="ECO:0000259" key="13">
    <source>
        <dbReference type="PROSITE" id="PS51462"/>
    </source>
</evidence>
<evidence type="ECO:0000256" key="9">
    <source>
        <dbReference type="ARBA" id="ARBA00023204"/>
    </source>
</evidence>
<evidence type="ECO:0000256" key="4">
    <source>
        <dbReference type="ARBA" id="ARBA00022705"/>
    </source>
</evidence>
<evidence type="ECO:0000256" key="1">
    <source>
        <dbReference type="ARBA" id="ARBA00001946"/>
    </source>
</evidence>
<dbReference type="InterPro" id="IPR020476">
    <property type="entry name" value="Nudix_hydrolase"/>
</dbReference>
<organism evidence="14 15">
    <name type="scientific">Kitasatospora misakiensis</name>
    <dbReference type="NCBI Taxonomy" id="67330"/>
    <lineage>
        <taxon>Bacteria</taxon>
        <taxon>Bacillati</taxon>
        <taxon>Actinomycetota</taxon>
        <taxon>Actinomycetes</taxon>
        <taxon>Kitasatosporales</taxon>
        <taxon>Streptomycetaceae</taxon>
        <taxon>Kitasatospora</taxon>
    </lineage>
</organism>
<evidence type="ECO:0000256" key="7">
    <source>
        <dbReference type="ARBA" id="ARBA00022801"/>
    </source>
</evidence>
<dbReference type="InterPro" id="IPR015797">
    <property type="entry name" value="NUDIX_hydrolase-like_dom_sf"/>
</dbReference>
<dbReference type="SUPFAM" id="SSF55811">
    <property type="entry name" value="Nudix"/>
    <property type="match status" value="1"/>
</dbReference>
<evidence type="ECO:0000256" key="6">
    <source>
        <dbReference type="ARBA" id="ARBA00022763"/>
    </source>
</evidence>
<keyword evidence="4" id="KW-0235">DNA replication</keyword>
<evidence type="ECO:0000256" key="3">
    <source>
        <dbReference type="ARBA" id="ARBA00022457"/>
    </source>
</evidence>
<reference evidence="15" key="1">
    <citation type="journal article" date="2019" name="Int. J. Syst. Evol. Microbiol.">
        <title>The Global Catalogue of Microorganisms (GCM) 10K type strain sequencing project: providing services to taxonomists for standard genome sequencing and annotation.</title>
        <authorList>
            <consortium name="The Broad Institute Genomics Platform"/>
            <consortium name="The Broad Institute Genome Sequencing Center for Infectious Disease"/>
            <person name="Wu L."/>
            <person name="Ma J."/>
        </authorList>
    </citation>
    <scope>NUCLEOTIDE SEQUENCE [LARGE SCALE GENOMIC DNA]</scope>
    <source>
        <strain evidence="15">CGMCC 4.1437</strain>
    </source>
</reference>
<dbReference type="EC" id="3.6.1.55" evidence="11"/>
<dbReference type="PROSITE" id="PS51462">
    <property type="entry name" value="NUDIX"/>
    <property type="match status" value="1"/>
</dbReference>
<sequence>MTTVSPEFVADLAAEAEAAGITGLVAAAVINHEGRILLVRRKPDDYLGGMWEIPSGKVETGETVLDGLRRETTEETGLAIDRITGYLGHFDYRNSHGGTTRQLNFAVTVERTEPIVLTEHDAHRWALPAELPEVSDAVRQLITS</sequence>
<evidence type="ECO:0000256" key="2">
    <source>
        <dbReference type="ARBA" id="ARBA00005582"/>
    </source>
</evidence>
<comment type="similarity">
    <text evidence="2 12">Belongs to the Nudix hydrolase family.</text>
</comment>
<protein>
    <recommendedName>
        <fullName evidence="11">8-oxo-dGTP diphosphatase</fullName>
        <ecNumber evidence="11">3.6.1.55</ecNumber>
    </recommendedName>
</protein>
<evidence type="ECO:0000256" key="5">
    <source>
        <dbReference type="ARBA" id="ARBA00022723"/>
    </source>
</evidence>
<keyword evidence="7 12" id="KW-0378">Hydrolase</keyword>
<dbReference type="PRINTS" id="PR00502">
    <property type="entry name" value="NUDIXFAMILY"/>
</dbReference>
<evidence type="ECO:0000256" key="8">
    <source>
        <dbReference type="ARBA" id="ARBA00022842"/>
    </source>
</evidence>
<dbReference type="Pfam" id="PF00293">
    <property type="entry name" value="NUDIX"/>
    <property type="match status" value="1"/>
</dbReference>
<dbReference type="InterPro" id="IPR000086">
    <property type="entry name" value="NUDIX_hydrolase_dom"/>
</dbReference>
<dbReference type="PROSITE" id="PS00893">
    <property type="entry name" value="NUDIX_BOX"/>
    <property type="match status" value="1"/>
</dbReference>
<gene>
    <name evidence="14" type="ORF">ACFP3U_20745</name>
</gene>
<keyword evidence="9" id="KW-0234">DNA repair</keyword>
<keyword evidence="15" id="KW-1185">Reference proteome</keyword>
<accession>A0ABW0X499</accession>
<comment type="catalytic activity">
    <reaction evidence="10">
        <text>8-oxo-dGTP + H2O = 8-oxo-dGMP + diphosphate + H(+)</text>
        <dbReference type="Rhea" id="RHEA:31575"/>
        <dbReference type="ChEBI" id="CHEBI:15377"/>
        <dbReference type="ChEBI" id="CHEBI:15378"/>
        <dbReference type="ChEBI" id="CHEBI:33019"/>
        <dbReference type="ChEBI" id="CHEBI:63224"/>
        <dbReference type="ChEBI" id="CHEBI:77896"/>
        <dbReference type="EC" id="3.6.1.55"/>
    </reaction>
</comment>
<comment type="caution">
    <text evidence="14">The sequence shown here is derived from an EMBL/GenBank/DDBJ whole genome shotgun (WGS) entry which is preliminary data.</text>
</comment>
<name>A0ABW0X499_9ACTN</name>
<evidence type="ECO:0000256" key="12">
    <source>
        <dbReference type="RuleBase" id="RU003476"/>
    </source>
</evidence>
<dbReference type="InterPro" id="IPR047127">
    <property type="entry name" value="MutT-like"/>
</dbReference>
<keyword evidence="6" id="KW-0227">DNA damage</keyword>
<keyword evidence="3" id="KW-0515">Mutator protein</keyword>
<dbReference type="Gene3D" id="3.90.79.10">
    <property type="entry name" value="Nucleoside Triphosphate Pyrophosphohydrolase"/>
    <property type="match status" value="1"/>
</dbReference>
<dbReference type="EMBL" id="JBHSOF010000027">
    <property type="protein sequence ID" value="MFC5665397.1"/>
    <property type="molecule type" value="Genomic_DNA"/>
</dbReference>
<evidence type="ECO:0000313" key="14">
    <source>
        <dbReference type="EMBL" id="MFC5665397.1"/>
    </source>
</evidence>
<evidence type="ECO:0000256" key="10">
    <source>
        <dbReference type="ARBA" id="ARBA00035861"/>
    </source>
</evidence>
<dbReference type="Proteomes" id="UP001595975">
    <property type="component" value="Unassembled WGS sequence"/>
</dbReference>
<dbReference type="PANTHER" id="PTHR47707:SF1">
    <property type="entry name" value="NUDIX HYDROLASE FAMILY PROTEIN"/>
    <property type="match status" value="1"/>
</dbReference>
<proteinExistence type="inferred from homology"/>
<feature type="domain" description="Nudix hydrolase" evidence="13">
    <location>
        <begin position="20"/>
        <end position="144"/>
    </location>
</feature>